<organism evidence="6 7">
    <name type="scientific">Tepidimonas alkaliphilus</name>
    <dbReference type="NCBI Taxonomy" id="2588942"/>
    <lineage>
        <taxon>Bacteria</taxon>
        <taxon>Pseudomonadati</taxon>
        <taxon>Pseudomonadota</taxon>
        <taxon>Betaproteobacteria</taxon>
        <taxon>Burkholderiales</taxon>
        <taxon>Tepidimonas</taxon>
    </lineage>
</organism>
<dbReference type="InterPro" id="IPR020476">
    <property type="entry name" value="Nudix_hydrolase"/>
</dbReference>
<reference evidence="6 7" key="1">
    <citation type="submission" date="2019-07" db="EMBL/GenBank/DDBJ databases">
        <title>Tepidimonas alkaliphilus YIM 72238 draft genome.</title>
        <authorList>
            <person name="Da Costa M.S."/>
            <person name="Froufe H.J.C."/>
            <person name="Egas C."/>
            <person name="Albuquerque L."/>
        </authorList>
    </citation>
    <scope>NUCLEOTIDE SEQUENCE [LARGE SCALE GENOMIC DNA]</scope>
    <source>
        <strain evidence="6 7">YIM 72238</strain>
    </source>
</reference>
<evidence type="ECO:0000256" key="1">
    <source>
        <dbReference type="ARBA" id="ARBA00001946"/>
    </source>
</evidence>
<comment type="cofactor">
    <cofactor evidence="1">
        <name>Mg(2+)</name>
        <dbReference type="ChEBI" id="CHEBI:18420"/>
    </cofactor>
</comment>
<evidence type="ECO:0000256" key="3">
    <source>
        <dbReference type="ARBA" id="ARBA00022842"/>
    </source>
</evidence>
<evidence type="ECO:0000259" key="5">
    <source>
        <dbReference type="PROSITE" id="PS51462"/>
    </source>
</evidence>
<dbReference type="PROSITE" id="PS00893">
    <property type="entry name" value="NUDIX_BOX"/>
    <property type="match status" value="1"/>
</dbReference>
<dbReference type="InterPro" id="IPR029401">
    <property type="entry name" value="Nudix_N"/>
</dbReference>
<protein>
    <submittedName>
        <fullName evidence="6">NADH pyrophosphatase</fullName>
        <ecNumber evidence="6">3.6.1.22</ecNumber>
    </submittedName>
</protein>
<dbReference type="Gene3D" id="2.20.70.10">
    <property type="match status" value="1"/>
</dbReference>
<dbReference type="InterPro" id="IPR020084">
    <property type="entry name" value="NUDIX_hydrolase_CS"/>
</dbReference>
<dbReference type="SUPFAM" id="SSF55811">
    <property type="entry name" value="Nudix"/>
    <property type="match status" value="1"/>
</dbReference>
<dbReference type="PANTHER" id="PTHR43222:SF2">
    <property type="entry name" value="NUDIX HYDROLASE 23, CHLOROPLASTIC"/>
    <property type="match status" value="1"/>
</dbReference>
<evidence type="ECO:0000256" key="2">
    <source>
        <dbReference type="ARBA" id="ARBA00022801"/>
    </source>
</evidence>
<dbReference type="CDD" id="cd04511">
    <property type="entry name" value="NUDIX_Hydrolase"/>
    <property type="match status" value="1"/>
</dbReference>
<comment type="caution">
    <text evidence="6">The sequence shown here is derived from an EMBL/GenBank/DDBJ whole genome shotgun (WGS) entry which is preliminary data.</text>
</comment>
<evidence type="ECO:0000256" key="4">
    <source>
        <dbReference type="RuleBase" id="RU003476"/>
    </source>
</evidence>
<keyword evidence="2 4" id="KW-0378">Hydrolase</keyword>
<dbReference type="Proteomes" id="UP000315736">
    <property type="component" value="Unassembled WGS sequence"/>
</dbReference>
<dbReference type="Gene3D" id="3.90.79.10">
    <property type="entry name" value="Nucleoside Triphosphate Pyrophosphohydrolase"/>
    <property type="match status" value="1"/>
</dbReference>
<dbReference type="RefSeq" id="WP_143889916.1">
    <property type="nucleotide sequence ID" value="NZ_VJNB01000003.1"/>
</dbReference>
<gene>
    <name evidence="6" type="primary">nudC</name>
    <name evidence="6" type="ORF">Talka_00885</name>
</gene>
<evidence type="ECO:0000313" key="6">
    <source>
        <dbReference type="EMBL" id="TSE20538.1"/>
    </source>
</evidence>
<dbReference type="InterPro" id="IPR015797">
    <property type="entry name" value="NUDIX_hydrolase-like_dom_sf"/>
</dbReference>
<accession>A0A554WAE5</accession>
<dbReference type="PANTHER" id="PTHR43222">
    <property type="entry name" value="NUDIX HYDROLASE 23"/>
    <property type="match status" value="1"/>
</dbReference>
<dbReference type="PRINTS" id="PR00502">
    <property type="entry name" value="NUDIXFAMILY"/>
</dbReference>
<dbReference type="OrthoDB" id="5417595at2"/>
<dbReference type="Pfam" id="PF14803">
    <property type="entry name" value="Zn_ribbon_Nudix"/>
    <property type="match status" value="1"/>
</dbReference>
<keyword evidence="7" id="KW-1185">Reference proteome</keyword>
<keyword evidence="3" id="KW-0460">Magnesium</keyword>
<proteinExistence type="inferred from homology"/>
<dbReference type="PROSITE" id="PS51462">
    <property type="entry name" value="NUDIX"/>
    <property type="match status" value="1"/>
</dbReference>
<comment type="similarity">
    <text evidence="4">Belongs to the Nudix hydrolase family.</text>
</comment>
<dbReference type="GO" id="GO:0016787">
    <property type="term" value="F:hydrolase activity"/>
    <property type="evidence" value="ECO:0007669"/>
    <property type="project" value="UniProtKB-KW"/>
</dbReference>
<name>A0A554WAE5_9BURK</name>
<dbReference type="InterPro" id="IPR000086">
    <property type="entry name" value="NUDIX_hydrolase_dom"/>
</dbReference>
<feature type="domain" description="Nudix hydrolase" evidence="5">
    <location>
        <begin position="39"/>
        <end position="165"/>
    </location>
</feature>
<dbReference type="EC" id="3.6.1.22" evidence="6"/>
<dbReference type="AlphaFoldDB" id="A0A554WAE5"/>
<evidence type="ECO:0000313" key="7">
    <source>
        <dbReference type="Proteomes" id="UP000315736"/>
    </source>
</evidence>
<dbReference type="EMBL" id="VJNB01000003">
    <property type="protein sequence ID" value="TSE20538.1"/>
    <property type="molecule type" value="Genomic_DNA"/>
</dbReference>
<dbReference type="Pfam" id="PF00293">
    <property type="entry name" value="NUDIX"/>
    <property type="match status" value="1"/>
</dbReference>
<sequence>MAARSIRFCRACAAAVEHRIPDDGDTRVRAVCPACGTIHYENPLNIVGTVPVWGERVLLCRRAIEPRRGKWTLPAGFMELGETTAQGALRETREEAGAEVELEGLFTLLNVARVGQVHIYYRARLLSDRFAPGHETMEARLFAEHEIPWEELAFRTVAETLQRYFDDRRRGAFGVHTADIA</sequence>